<dbReference type="FunFam" id="3.90.550.10:FF:000092">
    <property type="entry name" value="Glycogenin 2"/>
    <property type="match status" value="1"/>
</dbReference>
<dbReference type="Pfam" id="PF01501">
    <property type="entry name" value="Glyco_transf_8"/>
    <property type="match status" value="1"/>
</dbReference>
<dbReference type="EMBL" id="CABFWN010000001">
    <property type="protein sequence ID" value="VUG17039.1"/>
    <property type="molecule type" value="Genomic_DNA"/>
</dbReference>
<comment type="similarity">
    <text evidence="9">Belongs to the glycosyltransferase 8 family. Glycogenin subfamily.</text>
</comment>
<keyword evidence="6" id="KW-0320">Glycogen biosynthesis</keyword>
<keyword evidence="3" id="KW-0963">Cytoplasm</keyword>
<dbReference type="InterPro" id="IPR002495">
    <property type="entry name" value="Glyco_trans_8"/>
</dbReference>
<keyword evidence="5" id="KW-0479">Metal-binding</keyword>
<evidence type="ECO:0000256" key="10">
    <source>
        <dbReference type="ARBA" id="ARBA00038934"/>
    </source>
</evidence>
<evidence type="ECO:0000256" key="14">
    <source>
        <dbReference type="SAM" id="MobiDB-lite"/>
    </source>
</evidence>
<evidence type="ECO:0000313" key="16">
    <source>
        <dbReference type="Proteomes" id="UP000478008"/>
    </source>
</evidence>
<comment type="subcellular location">
    <subcellularLocation>
        <location evidence="2">Cytoplasm</location>
    </subcellularLocation>
</comment>
<accession>A0A7D9CX69</accession>
<comment type="catalytic activity">
    <reaction evidence="11">
        <text>[1,4-alpha-D-glucosyl](n)-L-tyrosyl-[glycogenin] + UDP-alpha-D-glucose = [1,4-alpha-D-glucosyl](n+1)-L-tyrosyl-[glycogenin] + UDP + H(+)</text>
        <dbReference type="Rhea" id="RHEA:56560"/>
        <dbReference type="Rhea" id="RHEA-COMP:14606"/>
        <dbReference type="Rhea" id="RHEA-COMP:14607"/>
        <dbReference type="ChEBI" id="CHEBI:15378"/>
        <dbReference type="ChEBI" id="CHEBI:58223"/>
        <dbReference type="ChEBI" id="CHEBI:58885"/>
        <dbReference type="ChEBI" id="CHEBI:140574"/>
        <dbReference type="EC" id="2.4.1.186"/>
    </reaction>
</comment>
<evidence type="ECO:0000256" key="6">
    <source>
        <dbReference type="ARBA" id="ARBA00023056"/>
    </source>
</evidence>
<dbReference type="AlphaFoldDB" id="A0A7D9CX69"/>
<evidence type="ECO:0000313" key="15">
    <source>
        <dbReference type="EMBL" id="VUG17039.1"/>
    </source>
</evidence>
<comment type="catalytic activity">
    <reaction evidence="12">
        <text>L-tyrosyl-[glycogenin] + UDP-alpha-D-glucose = alpha-D-glucosyl-L-tyrosyl-[glycogenin] + UDP + H(+)</text>
        <dbReference type="Rhea" id="RHEA:23360"/>
        <dbReference type="Rhea" id="RHEA-COMP:14604"/>
        <dbReference type="Rhea" id="RHEA-COMP:14605"/>
        <dbReference type="ChEBI" id="CHEBI:15378"/>
        <dbReference type="ChEBI" id="CHEBI:46858"/>
        <dbReference type="ChEBI" id="CHEBI:58223"/>
        <dbReference type="ChEBI" id="CHEBI:58885"/>
        <dbReference type="ChEBI" id="CHEBI:140573"/>
        <dbReference type="EC" id="2.4.1.186"/>
    </reaction>
</comment>
<dbReference type="GO" id="GO:0008466">
    <property type="term" value="F:glycogenin glucosyltransferase activity"/>
    <property type="evidence" value="ECO:0007669"/>
    <property type="project" value="UniProtKB-EC"/>
</dbReference>
<feature type="compositionally biased region" description="Acidic residues" evidence="14">
    <location>
        <begin position="502"/>
        <end position="518"/>
    </location>
</feature>
<evidence type="ECO:0000256" key="12">
    <source>
        <dbReference type="ARBA" id="ARBA00052293"/>
    </source>
</evidence>
<dbReference type="CDD" id="cd02537">
    <property type="entry name" value="GT8_Glycogenin"/>
    <property type="match status" value="1"/>
</dbReference>
<feature type="compositionally biased region" description="Basic and acidic residues" evidence="14">
    <location>
        <begin position="363"/>
        <end position="376"/>
    </location>
</feature>
<keyword evidence="8" id="KW-0464">Manganese</keyword>
<dbReference type="SUPFAM" id="SSF53448">
    <property type="entry name" value="Nucleotide-diphospho-sugar transferases"/>
    <property type="match status" value="1"/>
</dbReference>
<evidence type="ECO:0000256" key="5">
    <source>
        <dbReference type="ARBA" id="ARBA00022723"/>
    </source>
</evidence>
<dbReference type="GO" id="GO:0046872">
    <property type="term" value="F:metal ion binding"/>
    <property type="evidence" value="ECO:0007669"/>
    <property type="project" value="UniProtKB-KW"/>
</dbReference>
<evidence type="ECO:0000256" key="11">
    <source>
        <dbReference type="ARBA" id="ARBA00050886"/>
    </source>
</evidence>
<dbReference type="Proteomes" id="UP000478008">
    <property type="component" value="Unassembled WGS sequence"/>
</dbReference>
<dbReference type="GO" id="GO:0005737">
    <property type="term" value="C:cytoplasm"/>
    <property type="evidence" value="ECO:0007669"/>
    <property type="project" value="UniProtKB-SubCell"/>
</dbReference>
<dbReference type="GO" id="GO:0005978">
    <property type="term" value="P:glycogen biosynthetic process"/>
    <property type="evidence" value="ECO:0007669"/>
    <property type="project" value="UniProtKB-KW"/>
</dbReference>
<evidence type="ECO:0000256" key="7">
    <source>
        <dbReference type="ARBA" id="ARBA00023180"/>
    </source>
</evidence>
<evidence type="ECO:0000256" key="13">
    <source>
        <dbReference type="ARBA" id="ARBA00057883"/>
    </source>
</evidence>
<reference evidence="15 16" key="1">
    <citation type="submission" date="2019-07" db="EMBL/GenBank/DDBJ databases">
        <authorList>
            <person name="Friedrich A."/>
            <person name="Schacherer J."/>
        </authorList>
    </citation>
    <scope>NUCLEOTIDE SEQUENCE [LARGE SCALE GENOMIC DNA]</scope>
</reference>
<sequence length="625" mass="71429">MPSYAYVTLLLNSGYLPGTLALGKSLKNTGSAVPIVLLYSKNAVKPEIVRLLHDSGLFERFINIDDDLIETRNRYELDNLLHRSELDTTLTKLNCWRMTDYDKLVYLDSDTIVIRNIDDLFTTDVTETQIFAAPDCGWPDCFNSGVFLLKPDLHTFEDISKFAENVDSFDGSDQGLLNEFFHLSGPPQYSWNRIPFTYNCTLSSNYEYAPAMVRFHNDIHVLHFIGSLKPWNDRFISGKQSSFALDFFSNGDKNTIHDLWWNVFDSLQISGNKPRDLLVMSGNLQPDRLEIIHRPIIMDIVEEEPQAVVDEDEGPASIDQVLDSTEVKFPMFYYKESVHHEPLVDQSSKGEAWRMKEPRFHFPKSETEIEAPREEMPDLAPAENKEEPPKEKEHERKGSYVDEYVKENPIFPWEKNQTEPKVSRVFYNSPEYNPLTYSISFYGDHKVVKSPAAADTEDEDDGKIPTGKSNNGEHKTTKRLIGFDDGDALEHYIEEVEKLPEYEDESSDTLNETLEEAEKDVVKHEDSGKGNTEKEDIKKEIDGKEEDDDQTLANSDKYENDVAADPSLARVENDIEDEDRLTKLKEDNLEAGKLADSVELNEEETTVNEVVDTLASNIDKTLSLK</sequence>
<feature type="region of interest" description="Disordered" evidence="14">
    <location>
        <begin position="494"/>
        <end position="574"/>
    </location>
</feature>
<protein>
    <recommendedName>
        <fullName evidence="10">glycogenin glucosyltransferase</fullName>
        <ecNumber evidence="10">2.4.1.186</ecNumber>
    </recommendedName>
</protein>
<feature type="compositionally biased region" description="Basic and acidic residues" evidence="14">
    <location>
        <begin position="383"/>
        <end position="398"/>
    </location>
</feature>
<keyword evidence="16" id="KW-1185">Reference proteome</keyword>
<proteinExistence type="inferred from homology"/>
<evidence type="ECO:0000256" key="8">
    <source>
        <dbReference type="ARBA" id="ARBA00023211"/>
    </source>
</evidence>
<comment type="function">
    <text evidence="13">Self-glucosylating initiator of glycogen synthesis. It catalyzes the formation of a short alpha (1,4)-glucosyl chain covalently attached via a glucose 1-O-tyrosyl linkage to internal tyrosine residues and these chains act as primers for the elongation reaction catalyzed by glycogen synthase.</text>
</comment>
<dbReference type="InterPro" id="IPR029044">
    <property type="entry name" value="Nucleotide-diphossugar_trans"/>
</dbReference>
<gene>
    <name evidence="15" type="ORF">DEBR0S1_31802G</name>
</gene>
<dbReference type="EC" id="2.4.1.186" evidence="10"/>
<feature type="compositionally biased region" description="Basic and acidic residues" evidence="14">
    <location>
        <begin position="519"/>
        <end position="542"/>
    </location>
</feature>
<evidence type="ECO:0000256" key="1">
    <source>
        <dbReference type="ARBA" id="ARBA00001936"/>
    </source>
</evidence>
<dbReference type="InterPro" id="IPR050587">
    <property type="entry name" value="GNT1/Glycosyltrans_8"/>
</dbReference>
<evidence type="ECO:0000256" key="3">
    <source>
        <dbReference type="ARBA" id="ARBA00022490"/>
    </source>
</evidence>
<evidence type="ECO:0000256" key="4">
    <source>
        <dbReference type="ARBA" id="ARBA00022679"/>
    </source>
</evidence>
<keyword evidence="7" id="KW-0325">Glycoprotein</keyword>
<comment type="cofactor">
    <cofactor evidence="1">
        <name>Mn(2+)</name>
        <dbReference type="ChEBI" id="CHEBI:29035"/>
    </cofactor>
</comment>
<dbReference type="PANTHER" id="PTHR11183">
    <property type="entry name" value="GLYCOGENIN SUBFAMILY MEMBER"/>
    <property type="match status" value="1"/>
</dbReference>
<feature type="region of interest" description="Disordered" evidence="14">
    <location>
        <begin position="449"/>
        <end position="482"/>
    </location>
</feature>
<keyword evidence="4" id="KW-0808">Transferase</keyword>
<organism evidence="15 16">
    <name type="scientific">Dekkera bruxellensis</name>
    <name type="common">Brettanomyces custersii</name>
    <dbReference type="NCBI Taxonomy" id="5007"/>
    <lineage>
        <taxon>Eukaryota</taxon>
        <taxon>Fungi</taxon>
        <taxon>Dikarya</taxon>
        <taxon>Ascomycota</taxon>
        <taxon>Saccharomycotina</taxon>
        <taxon>Pichiomycetes</taxon>
        <taxon>Pichiales</taxon>
        <taxon>Pichiaceae</taxon>
        <taxon>Brettanomyces</taxon>
    </lineage>
</organism>
<evidence type="ECO:0000256" key="9">
    <source>
        <dbReference type="ARBA" id="ARBA00038162"/>
    </source>
</evidence>
<feature type="region of interest" description="Disordered" evidence="14">
    <location>
        <begin position="363"/>
        <end position="398"/>
    </location>
</feature>
<name>A0A7D9CX69_DEKBR</name>
<dbReference type="Gene3D" id="3.90.550.10">
    <property type="entry name" value="Spore Coat Polysaccharide Biosynthesis Protein SpsA, Chain A"/>
    <property type="match status" value="1"/>
</dbReference>
<evidence type="ECO:0000256" key="2">
    <source>
        <dbReference type="ARBA" id="ARBA00004496"/>
    </source>
</evidence>